<dbReference type="PANTHER" id="PTHR30435">
    <property type="entry name" value="FLAGELLAR PROTEIN"/>
    <property type="match status" value="1"/>
</dbReference>
<dbReference type="Proteomes" id="UP000525027">
    <property type="component" value="Unassembled WGS sequence"/>
</dbReference>
<keyword evidence="9" id="KW-0966">Cell projection</keyword>
<evidence type="ECO:0000256" key="1">
    <source>
        <dbReference type="ARBA" id="ARBA00009677"/>
    </source>
</evidence>
<sequence length="262" mass="28353">MIRALWSGATGMIAQQSNLDVISNNLANVNTTGYKKIRAEFEDLIYQIGREPGAPVEPDSMIPTGVQVGLGTRLIGTSRIMSPGNLQVTDKPFDIAIEGDGFFQVTLPDGTMAYTRDGTWHVDGDGQIVTSNGYLLEPQIAIPEDTVEITVSPTGEVYARQAGDVEPDEIGQIELARFVNPQGLRAMGKNLFLETPASGFPILGQPGEEGFGTLHQGALEMSNVQVVEEMVSMIVSQRAYEANSKTIQTADELLQIANNLRR</sequence>
<comment type="similarity">
    <text evidence="1 5">Belongs to the flagella basal body rod proteins family.</text>
</comment>
<keyword evidence="9" id="KW-0282">Flagellum</keyword>
<dbReference type="InterPro" id="IPR001444">
    <property type="entry name" value="Flag_bb_rod_N"/>
</dbReference>
<dbReference type="Pfam" id="PF06429">
    <property type="entry name" value="Flg_bbr_C"/>
    <property type="match status" value="1"/>
</dbReference>
<dbReference type="NCBIfam" id="TIGR03506">
    <property type="entry name" value="FlgEFG_subfam"/>
    <property type="match status" value="2"/>
</dbReference>
<name>A0A7V7BYX3_9BACT</name>
<dbReference type="GO" id="GO:0009426">
    <property type="term" value="C:bacterial-type flagellum basal body, distal rod"/>
    <property type="evidence" value="ECO:0007669"/>
    <property type="project" value="UniProtKB-UniRule"/>
</dbReference>
<dbReference type="InterPro" id="IPR010930">
    <property type="entry name" value="Flg_bb/hook_C_dom"/>
</dbReference>
<dbReference type="Pfam" id="PF00460">
    <property type="entry name" value="Flg_bb_rod"/>
    <property type="match status" value="1"/>
</dbReference>
<proteinExistence type="inferred from homology"/>
<comment type="caution">
    <text evidence="9">The sequence shown here is derived from an EMBL/GenBank/DDBJ whole genome shotgun (WGS) entry which is preliminary data.</text>
</comment>
<evidence type="ECO:0000256" key="5">
    <source>
        <dbReference type="RuleBase" id="RU362116"/>
    </source>
</evidence>
<feature type="domain" description="Flagellar basal-body/hook protein C-terminal" evidence="7">
    <location>
        <begin position="216"/>
        <end position="260"/>
    </location>
</feature>
<dbReference type="PANTHER" id="PTHR30435:SF19">
    <property type="entry name" value="FLAGELLAR BASAL-BODY ROD PROTEIN FLGG"/>
    <property type="match status" value="1"/>
</dbReference>
<keyword evidence="9" id="KW-0969">Cilium</keyword>
<evidence type="ECO:0000313" key="9">
    <source>
        <dbReference type="EMBL" id="HHZ04783.1"/>
    </source>
</evidence>
<dbReference type="InterPro" id="IPR019776">
    <property type="entry name" value="Flagellar_basal_body_rod_CS"/>
</dbReference>
<evidence type="ECO:0000256" key="4">
    <source>
        <dbReference type="NCBIfam" id="TIGR02488"/>
    </source>
</evidence>
<dbReference type="InterPro" id="IPR020013">
    <property type="entry name" value="Flagellar_FlgE/F/G"/>
</dbReference>
<evidence type="ECO:0000256" key="3">
    <source>
        <dbReference type="ARBA" id="ARBA00025933"/>
    </source>
</evidence>
<dbReference type="NCBIfam" id="TIGR02488">
    <property type="entry name" value="flgG_G_neg"/>
    <property type="match status" value="1"/>
</dbReference>
<comment type="subunit">
    <text evidence="3">The basal body constitutes a major portion of the flagellar organelle and consists of four rings (L,P,S, and M) mounted on a central rod. The rod consists of about 26 subunits of FlgG in the distal portion, and FlgB, FlgC and FlgF are thought to build up the proximal portion of the rod with about 6 subunits each.</text>
</comment>
<keyword evidence="5" id="KW-0975">Bacterial flagellum</keyword>
<organism evidence="9 10">
    <name type="scientific">Acetomicrobium hydrogeniformans</name>
    <dbReference type="NCBI Taxonomy" id="649746"/>
    <lineage>
        <taxon>Bacteria</taxon>
        <taxon>Thermotogati</taxon>
        <taxon>Synergistota</taxon>
        <taxon>Synergistia</taxon>
        <taxon>Synergistales</taxon>
        <taxon>Acetomicrobiaceae</taxon>
        <taxon>Acetomicrobium</taxon>
    </lineage>
</organism>
<dbReference type="GO" id="GO:0071978">
    <property type="term" value="P:bacterial-type flagellum-dependent swarming motility"/>
    <property type="evidence" value="ECO:0007669"/>
    <property type="project" value="TreeGrafter"/>
</dbReference>
<gene>
    <name evidence="9" type="primary">flgG</name>
    <name evidence="9" type="ORF">GX397_07000</name>
</gene>
<dbReference type="SUPFAM" id="SSF117143">
    <property type="entry name" value="Flagellar hook protein flgE"/>
    <property type="match status" value="1"/>
</dbReference>
<dbReference type="EMBL" id="DURU01000123">
    <property type="protein sequence ID" value="HHZ04783.1"/>
    <property type="molecule type" value="Genomic_DNA"/>
</dbReference>
<evidence type="ECO:0000259" key="6">
    <source>
        <dbReference type="Pfam" id="PF00460"/>
    </source>
</evidence>
<evidence type="ECO:0000313" key="10">
    <source>
        <dbReference type="Proteomes" id="UP000525027"/>
    </source>
</evidence>
<dbReference type="RefSeq" id="WP_273003182.1">
    <property type="nucleotide sequence ID" value="NZ_DURU01000123.1"/>
</dbReference>
<dbReference type="InterPro" id="IPR053967">
    <property type="entry name" value="LlgE_F_G-like_D1"/>
</dbReference>
<protein>
    <recommendedName>
        <fullName evidence="2 4">Flagellar basal-body rod protein FlgG</fullName>
    </recommendedName>
</protein>
<evidence type="ECO:0000259" key="8">
    <source>
        <dbReference type="Pfam" id="PF22692"/>
    </source>
</evidence>
<feature type="domain" description="Flagellar hook protein FlgE/F/G-like D1" evidence="8">
    <location>
        <begin position="96"/>
        <end position="159"/>
    </location>
</feature>
<dbReference type="AlphaFoldDB" id="A0A7V7BYX3"/>
<evidence type="ECO:0000259" key="7">
    <source>
        <dbReference type="Pfam" id="PF06429"/>
    </source>
</evidence>
<accession>A0A7V7BYX3</accession>
<dbReference type="InterPro" id="IPR012834">
    <property type="entry name" value="FlgG_G_neg"/>
</dbReference>
<dbReference type="PROSITE" id="PS00588">
    <property type="entry name" value="FLAGELLA_BB_ROD"/>
    <property type="match status" value="1"/>
</dbReference>
<evidence type="ECO:0000256" key="2">
    <source>
        <dbReference type="ARBA" id="ARBA00017948"/>
    </source>
</evidence>
<dbReference type="InterPro" id="IPR037925">
    <property type="entry name" value="FlgE/F/G-like"/>
</dbReference>
<reference evidence="9 10" key="1">
    <citation type="journal article" date="2020" name="Biotechnol. Biofuels">
        <title>New insights from the biogas microbiome by comprehensive genome-resolved metagenomics of nearly 1600 species originating from multiple anaerobic digesters.</title>
        <authorList>
            <person name="Campanaro S."/>
            <person name="Treu L."/>
            <person name="Rodriguez-R L.M."/>
            <person name="Kovalovszki A."/>
            <person name="Ziels R.M."/>
            <person name="Maus I."/>
            <person name="Zhu X."/>
            <person name="Kougias P.G."/>
            <person name="Basile A."/>
            <person name="Luo G."/>
            <person name="Schluter A."/>
            <person name="Konstantinidis K.T."/>
            <person name="Angelidaki I."/>
        </authorList>
    </citation>
    <scope>NUCLEOTIDE SEQUENCE [LARGE SCALE GENOMIC DNA]</scope>
    <source>
        <strain evidence="9">AS25fmACSIPFO_94</strain>
    </source>
</reference>
<comment type="subcellular location">
    <subcellularLocation>
        <location evidence="5">Bacterial flagellum basal body</location>
    </subcellularLocation>
</comment>
<dbReference type="Pfam" id="PF22692">
    <property type="entry name" value="LlgE_F_G_D1"/>
    <property type="match status" value="1"/>
</dbReference>
<feature type="domain" description="Flagellar basal body rod protein N-terminal" evidence="6">
    <location>
        <begin position="8"/>
        <end position="35"/>
    </location>
</feature>